<protein>
    <submittedName>
        <fullName evidence="1">Uncharacterized protein</fullName>
    </submittedName>
</protein>
<organism evidence="1 2">
    <name type="scientific">Porites lobata</name>
    <dbReference type="NCBI Taxonomy" id="104759"/>
    <lineage>
        <taxon>Eukaryota</taxon>
        <taxon>Metazoa</taxon>
        <taxon>Cnidaria</taxon>
        <taxon>Anthozoa</taxon>
        <taxon>Hexacorallia</taxon>
        <taxon>Scleractinia</taxon>
        <taxon>Fungiina</taxon>
        <taxon>Poritidae</taxon>
        <taxon>Porites</taxon>
    </lineage>
</organism>
<comment type="caution">
    <text evidence="1">The sequence shown here is derived from an EMBL/GenBank/DDBJ whole genome shotgun (WGS) entry which is preliminary data.</text>
</comment>
<evidence type="ECO:0000313" key="1">
    <source>
        <dbReference type="EMBL" id="CAH3159414.1"/>
    </source>
</evidence>
<dbReference type="InterPro" id="IPR010281">
    <property type="entry name" value="DUF885"/>
</dbReference>
<reference evidence="1 2" key="1">
    <citation type="submission" date="2022-05" db="EMBL/GenBank/DDBJ databases">
        <authorList>
            <consortium name="Genoscope - CEA"/>
            <person name="William W."/>
        </authorList>
    </citation>
    <scope>NUCLEOTIDE SEQUENCE [LARGE SCALE GENOMIC DNA]</scope>
</reference>
<name>A0ABN8QD33_9CNID</name>
<dbReference type="PANTHER" id="PTHR33361:SF2">
    <property type="entry name" value="DUF885 DOMAIN-CONTAINING PROTEIN"/>
    <property type="match status" value="1"/>
</dbReference>
<dbReference type="Proteomes" id="UP001159405">
    <property type="component" value="Unassembled WGS sequence"/>
</dbReference>
<gene>
    <name evidence="1" type="ORF">PLOB_00003666</name>
</gene>
<dbReference type="PANTHER" id="PTHR33361">
    <property type="entry name" value="GLR0591 PROTEIN"/>
    <property type="match status" value="1"/>
</dbReference>
<evidence type="ECO:0000313" key="2">
    <source>
        <dbReference type="Proteomes" id="UP001159405"/>
    </source>
</evidence>
<dbReference type="EMBL" id="CALNXK010000113">
    <property type="protein sequence ID" value="CAH3159414.1"/>
    <property type="molecule type" value="Genomic_DNA"/>
</dbReference>
<accession>A0ABN8QD33</accession>
<proteinExistence type="predicted"/>
<keyword evidence="2" id="KW-1185">Reference proteome</keyword>
<sequence length="238" mass="27680">MDIDGEGIDSQELLEMDENPDVENDVIVKDSDNCDTENANPLMKLVVKAVLQAVSIMDNSGASINTFEDILGYGKAMLLESISSDIDVDILLELWPKDWKAVQSLLEEQGYSDAKEYHICTCREEKEVRRCGKTSVKYVYSRNWSVMSSKDELCPHCGSSGYIKILLCKVKNWFKTKRMCRKMLCHWREKEHWLEQTSSWPIKKELWDGQRWVDLQWFWNPNQTWLLPTRCANCKAVI</sequence>